<gene>
    <name evidence="9" type="ORF">D4A39_16380</name>
</gene>
<comment type="caution">
    <text evidence="9">The sequence shown here is derived from an EMBL/GenBank/DDBJ whole genome shotgun (WGS) entry which is preliminary data.</text>
</comment>
<evidence type="ECO:0000313" key="10">
    <source>
        <dbReference type="Proteomes" id="UP000283734"/>
    </source>
</evidence>
<dbReference type="InterPro" id="IPR031811">
    <property type="entry name" value="ALGX/ALGJ_SGNH-like"/>
</dbReference>
<comment type="pathway">
    <text evidence="2">Glycan biosynthesis; alginate biosynthesis.</text>
</comment>
<dbReference type="EMBL" id="QYYA01000007">
    <property type="protein sequence ID" value="RJG16045.1"/>
    <property type="molecule type" value="Genomic_DNA"/>
</dbReference>
<organism evidence="9 10">
    <name type="scientific">Alcanivorax profundi</name>
    <dbReference type="NCBI Taxonomy" id="2338368"/>
    <lineage>
        <taxon>Bacteria</taxon>
        <taxon>Pseudomonadati</taxon>
        <taxon>Pseudomonadota</taxon>
        <taxon>Gammaproteobacteria</taxon>
        <taxon>Oceanospirillales</taxon>
        <taxon>Alcanivoracaceae</taxon>
        <taxon>Alcanivorax</taxon>
    </lineage>
</organism>
<evidence type="ECO:0000256" key="7">
    <source>
        <dbReference type="SAM" id="Phobius"/>
    </source>
</evidence>
<dbReference type="GO" id="GO:0042597">
    <property type="term" value="C:periplasmic space"/>
    <property type="evidence" value="ECO:0007669"/>
    <property type="project" value="UniProtKB-SubCell"/>
</dbReference>
<keyword evidence="7" id="KW-1133">Transmembrane helix</keyword>
<keyword evidence="7" id="KW-0472">Membrane</keyword>
<dbReference type="UniPathway" id="UPA00286"/>
<dbReference type="Proteomes" id="UP000283734">
    <property type="component" value="Unassembled WGS sequence"/>
</dbReference>
<evidence type="ECO:0000256" key="3">
    <source>
        <dbReference type="ARBA" id="ARBA00022679"/>
    </source>
</evidence>
<keyword evidence="5" id="KW-0574">Periplasm</keyword>
<dbReference type="GO" id="GO:0016740">
    <property type="term" value="F:transferase activity"/>
    <property type="evidence" value="ECO:0007669"/>
    <property type="project" value="UniProtKB-KW"/>
</dbReference>
<evidence type="ECO:0000256" key="1">
    <source>
        <dbReference type="ARBA" id="ARBA00004418"/>
    </source>
</evidence>
<keyword evidence="6" id="KW-0016">Alginate biosynthesis</keyword>
<evidence type="ECO:0000256" key="4">
    <source>
        <dbReference type="ARBA" id="ARBA00022729"/>
    </source>
</evidence>
<name>A0A418XTR3_9GAMM</name>
<dbReference type="GO" id="GO:0042121">
    <property type="term" value="P:alginic acid biosynthetic process"/>
    <property type="evidence" value="ECO:0007669"/>
    <property type="project" value="UniProtKB-UniPathway"/>
</dbReference>
<evidence type="ECO:0000256" key="6">
    <source>
        <dbReference type="ARBA" id="ARBA00022841"/>
    </source>
</evidence>
<comment type="subcellular location">
    <subcellularLocation>
        <location evidence="1">Periplasm</location>
    </subcellularLocation>
</comment>
<keyword evidence="7" id="KW-0812">Transmembrane</keyword>
<dbReference type="AlphaFoldDB" id="A0A418XTR3"/>
<protein>
    <submittedName>
        <fullName evidence="9">Alginate O-acetyltransferase</fullName>
    </submittedName>
</protein>
<keyword evidence="3 9" id="KW-0808">Transferase</keyword>
<evidence type="ECO:0000256" key="5">
    <source>
        <dbReference type="ARBA" id="ARBA00022764"/>
    </source>
</evidence>
<accession>A0A418XTR3</accession>
<reference evidence="9 10" key="1">
    <citation type="submission" date="2018-09" db="EMBL/GenBank/DDBJ databases">
        <title>Alcanivorax profundi sp. nov., isolated from 1000 m-depth seawater of the Mariana Trench.</title>
        <authorList>
            <person name="Liu J."/>
        </authorList>
    </citation>
    <scope>NUCLEOTIDE SEQUENCE [LARGE SCALE GENOMIC DNA]</scope>
    <source>
        <strain evidence="9 10">MTEO17</strain>
    </source>
</reference>
<feature type="domain" description="AlgX/AlgJ SGNH hydrolase-like" evidence="8">
    <location>
        <begin position="86"/>
        <end position="342"/>
    </location>
</feature>
<keyword evidence="4" id="KW-0732">Signal</keyword>
<feature type="transmembrane region" description="Helical" evidence="7">
    <location>
        <begin position="12"/>
        <end position="35"/>
    </location>
</feature>
<sequence>MISMKKASTVNGWLFLVVISSGFLSLLLPVADFFINEKTAWEQFREGELVRRLERQVDKVFILRDPSISMWADASYVLFHSGRPGVLVGNDDWLFSREEFYYDARSAANLKSNLNQVVATSCQLRALGKKLLVIPVPAKRRLYSDQARRQVVLDMDNLYPGITQRLSAAGIPWLDTLSVLQQASHHGPVFMRTDTHWSPWGARAVAGGVAAIMALPGRQEFRTVESKVEVFQGDLLRYLPTSKGVGPKGDEPLVRYQTSLSSSVQDEQALLGDAIPAVALVGTSYSAMDEWHFPGFLKEEMGQDVLVYALEAQGPFAAMREFLQGPAARDPRVTHVLWELPERALIQSMDVIVEGDKHACLDSQSAATLEFAGLGRPGRR</sequence>
<dbReference type="Pfam" id="PF16822">
    <property type="entry name" value="ALGX"/>
    <property type="match status" value="1"/>
</dbReference>
<proteinExistence type="predicted"/>
<dbReference type="OrthoDB" id="9760774at2"/>
<evidence type="ECO:0000256" key="2">
    <source>
        <dbReference type="ARBA" id="ARBA00005182"/>
    </source>
</evidence>
<evidence type="ECO:0000313" key="9">
    <source>
        <dbReference type="EMBL" id="RJG16045.1"/>
    </source>
</evidence>
<keyword evidence="10" id="KW-1185">Reference proteome</keyword>
<evidence type="ECO:0000259" key="8">
    <source>
        <dbReference type="Pfam" id="PF16822"/>
    </source>
</evidence>